<accession>I2HAH3</accession>
<evidence type="ECO:0000313" key="1">
    <source>
        <dbReference type="EMBL" id="CCH63901.1"/>
    </source>
</evidence>
<dbReference type="WormBase" id="Y52B11A.20a">
    <property type="protein sequence ID" value="CE47548"/>
    <property type="gene ID" value="WBGene00219422"/>
</dbReference>
<dbReference type="Bgee" id="WBGene00219422">
    <property type="expression patterns" value="Expressed in embryo and 2 other cell types or tissues"/>
</dbReference>
<dbReference type="CTD" id="24105144"/>
<gene>
    <name evidence="1" type="ORF">CELE_Y52B11A.20</name>
    <name evidence="1 3" type="ORF">Y52B11A.20</name>
</gene>
<dbReference type="AGR" id="WB:WBGene00219422"/>
<sequence>MPHGTALWHNRGDRGDETREIKLMNWPLALTNKKILIEMVIIKMS</sequence>
<dbReference type="Proteomes" id="UP000001940">
    <property type="component" value="Chromosome I"/>
</dbReference>
<organism evidence="1 2">
    <name type="scientific">Caenorhabditis elegans</name>
    <dbReference type="NCBI Taxonomy" id="6239"/>
    <lineage>
        <taxon>Eukaryota</taxon>
        <taxon>Metazoa</taxon>
        <taxon>Ecdysozoa</taxon>
        <taxon>Nematoda</taxon>
        <taxon>Chromadorea</taxon>
        <taxon>Rhabditida</taxon>
        <taxon>Rhabditina</taxon>
        <taxon>Rhabditomorpha</taxon>
        <taxon>Rhabditoidea</taxon>
        <taxon>Rhabditidae</taxon>
        <taxon>Peloderinae</taxon>
        <taxon>Caenorhabditis</taxon>
    </lineage>
</organism>
<dbReference type="HOGENOM" id="CLU_3208109_0_0_1"/>
<dbReference type="AlphaFoldDB" id="I2HAH3"/>
<dbReference type="GeneID" id="24105144"/>
<evidence type="ECO:0000313" key="2">
    <source>
        <dbReference type="Proteomes" id="UP000001940"/>
    </source>
</evidence>
<proteinExistence type="predicted"/>
<reference evidence="1 2" key="1">
    <citation type="journal article" date="1998" name="Science">
        <title>Genome sequence of the nematode C. elegans: a platform for investigating biology.</title>
        <authorList>
            <consortium name="The C. elegans sequencing consortium"/>
            <person name="Sulson J.E."/>
            <person name="Waterston R."/>
        </authorList>
    </citation>
    <scope>NUCLEOTIDE SEQUENCE [LARGE SCALE GENOMIC DNA]</scope>
    <source>
        <strain evidence="1 2">Bristol N2</strain>
    </source>
</reference>
<dbReference type="PaxDb" id="6239-Y52B11A.20a"/>
<dbReference type="eggNOG" id="KOG2287">
    <property type="taxonomic scope" value="Eukaryota"/>
</dbReference>
<dbReference type="RefSeq" id="NP_001263487.1">
    <property type="nucleotide sequence ID" value="NM_001276558.1"/>
</dbReference>
<protein>
    <submittedName>
        <fullName evidence="1">Uncharacterized protein</fullName>
    </submittedName>
</protein>
<dbReference type="EMBL" id="BX284601">
    <property type="protein sequence ID" value="CCH63901.1"/>
    <property type="molecule type" value="Genomic_DNA"/>
</dbReference>
<dbReference type="InParanoid" id="I2HAH3"/>
<keyword evidence="2" id="KW-1185">Reference proteome</keyword>
<name>I2HAH3_CAEEL</name>
<dbReference type="KEGG" id="cel:CELE_Y52B11A.20"/>
<evidence type="ECO:0000313" key="3">
    <source>
        <dbReference type="WormBase" id="Y52B11A.20a"/>
    </source>
</evidence>